<keyword evidence="3" id="KW-1185">Reference proteome</keyword>
<sequence>MGSAHVMVPSNISISSWVAGRIWVMIYIHHFSNFPIILYTSAKFKELLSKIIHFLYCSW</sequence>
<dbReference type="Proteomes" id="UP000237347">
    <property type="component" value="Unassembled WGS sequence"/>
</dbReference>
<evidence type="ECO:0000313" key="2">
    <source>
        <dbReference type="EMBL" id="KAK7841396.1"/>
    </source>
</evidence>
<evidence type="ECO:0000313" key="3">
    <source>
        <dbReference type="Proteomes" id="UP000237347"/>
    </source>
</evidence>
<name>A0AAW0KRT6_QUESU</name>
<organism evidence="2 3">
    <name type="scientific">Quercus suber</name>
    <name type="common">Cork oak</name>
    <dbReference type="NCBI Taxonomy" id="58331"/>
    <lineage>
        <taxon>Eukaryota</taxon>
        <taxon>Viridiplantae</taxon>
        <taxon>Streptophyta</taxon>
        <taxon>Embryophyta</taxon>
        <taxon>Tracheophyta</taxon>
        <taxon>Spermatophyta</taxon>
        <taxon>Magnoliopsida</taxon>
        <taxon>eudicotyledons</taxon>
        <taxon>Gunneridae</taxon>
        <taxon>Pentapetalae</taxon>
        <taxon>rosids</taxon>
        <taxon>fabids</taxon>
        <taxon>Fagales</taxon>
        <taxon>Fagaceae</taxon>
        <taxon>Quercus</taxon>
    </lineage>
</organism>
<protein>
    <submittedName>
        <fullName evidence="2">Uncharacterized protein</fullName>
    </submittedName>
</protein>
<reference evidence="2 3" key="1">
    <citation type="journal article" date="2018" name="Sci. Data">
        <title>The draft genome sequence of cork oak.</title>
        <authorList>
            <person name="Ramos A.M."/>
            <person name="Usie A."/>
            <person name="Barbosa P."/>
            <person name="Barros P.M."/>
            <person name="Capote T."/>
            <person name="Chaves I."/>
            <person name="Simoes F."/>
            <person name="Abreu I."/>
            <person name="Carrasquinho I."/>
            <person name="Faro C."/>
            <person name="Guimaraes J.B."/>
            <person name="Mendonca D."/>
            <person name="Nobrega F."/>
            <person name="Rodrigues L."/>
            <person name="Saibo N.J.M."/>
            <person name="Varela M.C."/>
            <person name="Egas C."/>
            <person name="Matos J."/>
            <person name="Miguel C.M."/>
            <person name="Oliveira M.M."/>
            <person name="Ricardo C.P."/>
            <person name="Goncalves S."/>
        </authorList>
    </citation>
    <scope>NUCLEOTIDE SEQUENCE [LARGE SCALE GENOMIC DNA]</scope>
    <source>
        <strain evidence="3">cv. HL8</strain>
    </source>
</reference>
<keyword evidence="1" id="KW-0472">Membrane</keyword>
<gene>
    <name evidence="2" type="ORF">CFP56_015479</name>
</gene>
<evidence type="ECO:0000256" key="1">
    <source>
        <dbReference type="SAM" id="Phobius"/>
    </source>
</evidence>
<keyword evidence="1" id="KW-0812">Transmembrane</keyword>
<comment type="caution">
    <text evidence="2">The sequence shown here is derived from an EMBL/GenBank/DDBJ whole genome shotgun (WGS) entry which is preliminary data.</text>
</comment>
<dbReference type="AlphaFoldDB" id="A0AAW0KRT6"/>
<dbReference type="EMBL" id="PKMF04000242">
    <property type="protein sequence ID" value="KAK7841396.1"/>
    <property type="molecule type" value="Genomic_DNA"/>
</dbReference>
<proteinExistence type="predicted"/>
<feature type="transmembrane region" description="Helical" evidence="1">
    <location>
        <begin position="20"/>
        <end position="40"/>
    </location>
</feature>
<keyword evidence="1" id="KW-1133">Transmembrane helix</keyword>
<accession>A0AAW0KRT6</accession>